<sequence length="101" mass="11090">MHPLRFPNNGIRAKIFVRKIGFKLHVLRLNHVELFYTLVVAIGSESRCCLRGRGGHMHAICIQWWLAMAKPLAGAIGHGLATCKGRPTAARLPAWGGLPQG</sequence>
<accession>A0A426WYT6</accession>
<dbReference type="Proteomes" id="UP000287651">
    <property type="component" value="Unassembled WGS sequence"/>
</dbReference>
<evidence type="ECO:0000313" key="2">
    <source>
        <dbReference type="Proteomes" id="UP000287651"/>
    </source>
</evidence>
<dbReference type="EMBL" id="AMZH03032006">
    <property type="protein sequence ID" value="RRT32447.1"/>
    <property type="molecule type" value="Genomic_DNA"/>
</dbReference>
<proteinExistence type="predicted"/>
<name>A0A426WYT6_ENSVE</name>
<protein>
    <submittedName>
        <fullName evidence="1">Uncharacterized protein</fullName>
    </submittedName>
</protein>
<organism evidence="1 2">
    <name type="scientific">Ensete ventricosum</name>
    <name type="common">Abyssinian banana</name>
    <name type="synonym">Musa ensete</name>
    <dbReference type="NCBI Taxonomy" id="4639"/>
    <lineage>
        <taxon>Eukaryota</taxon>
        <taxon>Viridiplantae</taxon>
        <taxon>Streptophyta</taxon>
        <taxon>Embryophyta</taxon>
        <taxon>Tracheophyta</taxon>
        <taxon>Spermatophyta</taxon>
        <taxon>Magnoliopsida</taxon>
        <taxon>Liliopsida</taxon>
        <taxon>Zingiberales</taxon>
        <taxon>Musaceae</taxon>
        <taxon>Ensete</taxon>
    </lineage>
</organism>
<reference evidence="1 2" key="1">
    <citation type="journal article" date="2014" name="Agronomy (Basel)">
        <title>A Draft Genome Sequence for Ensete ventricosum, the Drought-Tolerant Tree Against Hunger.</title>
        <authorList>
            <person name="Harrison J."/>
            <person name="Moore K.A."/>
            <person name="Paszkiewicz K."/>
            <person name="Jones T."/>
            <person name="Grant M."/>
            <person name="Ambacheew D."/>
            <person name="Muzemil S."/>
            <person name="Studholme D.J."/>
        </authorList>
    </citation>
    <scope>NUCLEOTIDE SEQUENCE [LARGE SCALE GENOMIC DNA]</scope>
</reference>
<dbReference type="AlphaFoldDB" id="A0A426WYT6"/>
<evidence type="ECO:0000313" key="1">
    <source>
        <dbReference type="EMBL" id="RRT32447.1"/>
    </source>
</evidence>
<gene>
    <name evidence="1" type="ORF">B296_00050918</name>
</gene>
<comment type="caution">
    <text evidence="1">The sequence shown here is derived from an EMBL/GenBank/DDBJ whole genome shotgun (WGS) entry which is preliminary data.</text>
</comment>